<protein>
    <recommendedName>
        <fullName evidence="4">Outer membrane protein beta-barrel domain-containing protein</fullName>
    </recommendedName>
</protein>
<evidence type="ECO:0000313" key="3">
    <source>
        <dbReference type="Proteomes" id="UP000678679"/>
    </source>
</evidence>
<evidence type="ECO:0000256" key="1">
    <source>
        <dbReference type="SAM" id="SignalP"/>
    </source>
</evidence>
<dbReference type="Proteomes" id="UP000678679">
    <property type="component" value="Chromosome 1"/>
</dbReference>
<keyword evidence="3" id="KW-1185">Reference proteome</keyword>
<dbReference type="AlphaFoldDB" id="A0AAX1N7S9"/>
<accession>A0AAX1N7S9</accession>
<name>A0AAX1N7S9_9BACT</name>
<evidence type="ECO:0000313" key="2">
    <source>
        <dbReference type="EMBL" id="QWG03514.1"/>
    </source>
</evidence>
<dbReference type="EMBL" id="CP076132">
    <property type="protein sequence ID" value="QWG03514.1"/>
    <property type="molecule type" value="Genomic_DNA"/>
</dbReference>
<reference evidence="2 3" key="1">
    <citation type="submission" date="2021-05" db="EMBL/GenBank/DDBJ databases">
        <title>Comparative genomic studies on the polysaccharide-degrading batcterial strains of the Flammeovirga genus.</title>
        <authorList>
            <person name="Zewei F."/>
            <person name="Zheng Z."/>
            <person name="Yu L."/>
            <person name="Ruyue G."/>
            <person name="Yanhong M."/>
            <person name="Yuanyuan C."/>
            <person name="Jingyan G."/>
            <person name="Wenjun H."/>
        </authorList>
    </citation>
    <scope>NUCLEOTIDE SEQUENCE [LARGE SCALE GENOMIC DNA]</scope>
    <source>
        <strain evidence="2 3">NBRC:100898</strain>
    </source>
</reference>
<dbReference type="KEGG" id="fya:KMW28_07985"/>
<keyword evidence="1" id="KW-0732">Signal</keyword>
<feature type="signal peptide" evidence="1">
    <location>
        <begin position="1"/>
        <end position="17"/>
    </location>
</feature>
<proteinExistence type="predicted"/>
<organism evidence="2 3">
    <name type="scientific">Flammeovirga yaeyamensis</name>
    <dbReference type="NCBI Taxonomy" id="367791"/>
    <lineage>
        <taxon>Bacteria</taxon>
        <taxon>Pseudomonadati</taxon>
        <taxon>Bacteroidota</taxon>
        <taxon>Cytophagia</taxon>
        <taxon>Cytophagales</taxon>
        <taxon>Flammeovirgaceae</taxon>
        <taxon>Flammeovirga</taxon>
    </lineage>
</organism>
<feature type="chain" id="PRO_5043735138" description="Outer membrane protein beta-barrel domain-containing protein" evidence="1">
    <location>
        <begin position="18"/>
        <end position="339"/>
    </location>
</feature>
<evidence type="ECO:0008006" key="4">
    <source>
        <dbReference type="Google" id="ProtNLM"/>
    </source>
</evidence>
<dbReference type="RefSeq" id="WP_169664672.1">
    <property type="nucleotide sequence ID" value="NZ_CP076132.1"/>
</dbReference>
<sequence length="339" mass="39334">MRYLLLLFIVLSVNCLAQNDFRPGYIITLNQDTVYGKIDYRGDVLMAQQCKFKSKKGEVTLFYPKDISAFRFKNGRYFVSKSVEGKPKFLEFLIESEINLFYFKDPRDISRFFLEKKDVPLVELPYKQEIREIDGKRVLYKSTKHKGILRLSMMDAYDVHQNIAEIIKPKHDNLIEVIELYNNEIGTSHKKYEEKAPRIKFEFQAVAGVINFNDNNLLNKNSFVGGTLINFWLPRTNEKIFFSTGVFYSQSKNMENESVQYIDVPFQIGYKFPSTYKVRPSLSIGILSPTYSAGVSVKISSRFSVGAQSWIDNYANKLPWIPGKLKSYSLLASITYELY</sequence>
<gene>
    <name evidence="2" type="ORF">KMW28_07985</name>
</gene>